<dbReference type="PANTHER" id="PTHR11440">
    <property type="entry name" value="LECITHIN-CHOLESTEROL ACYLTRANSFERASE-RELATED"/>
    <property type="match status" value="1"/>
</dbReference>
<dbReference type="Proteomes" id="UP001158416">
    <property type="component" value="Unassembled WGS sequence"/>
</dbReference>
<dbReference type="InterPro" id="IPR029058">
    <property type="entry name" value="AB_hydrolase_fold"/>
</dbReference>
<dbReference type="EMBL" id="JAOCAP010000001">
    <property type="protein sequence ID" value="MDH1317581.1"/>
    <property type="molecule type" value="Genomic_DNA"/>
</dbReference>
<dbReference type="Pfam" id="PF07819">
    <property type="entry name" value="PGAP1"/>
    <property type="match status" value="1"/>
</dbReference>
<dbReference type="RefSeq" id="WP_280027679.1">
    <property type="nucleotide sequence ID" value="NZ_JAOCAP010000001.1"/>
</dbReference>
<gene>
    <name evidence="2" type="ORF">N5C39_04270</name>
</gene>
<evidence type="ECO:0000259" key="1">
    <source>
        <dbReference type="Pfam" id="PF07819"/>
    </source>
</evidence>
<reference evidence="2" key="1">
    <citation type="submission" date="2022-09" db="EMBL/GenBank/DDBJ databases">
        <title>Intensive care unit water sources are persistently colonized with multi-drug resistant bacteria and are the site of extensive horizontal gene transfer of antibiotic resistance genes.</title>
        <authorList>
            <person name="Diorio-Toth L."/>
        </authorList>
    </citation>
    <scope>NUCLEOTIDE SEQUENCE</scope>
    <source>
        <strain evidence="2">GD03936</strain>
    </source>
</reference>
<dbReference type="SUPFAM" id="SSF53474">
    <property type="entry name" value="alpha/beta-Hydrolases"/>
    <property type="match status" value="1"/>
</dbReference>
<dbReference type="AlphaFoldDB" id="A0AA42TI94"/>
<name>A0AA42TI94_9ENTR</name>
<organism evidence="2 3">
    <name type="scientific">Enterobacter bugandensis</name>
    <dbReference type="NCBI Taxonomy" id="881260"/>
    <lineage>
        <taxon>Bacteria</taxon>
        <taxon>Pseudomonadati</taxon>
        <taxon>Pseudomonadota</taxon>
        <taxon>Gammaproteobacteria</taxon>
        <taxon>Enterobacterales</taxon>
        <taxon>Enterobacteriaceae</taxon>
        <taxon>Enterobacter</taxon>
    </lineage>
</organism>
<proteinExistence type="predicted"/>
<sequence length="509" mass="57003">MDDSENRAYHRPIWDDNGRFHYELISQPKENNYVAVCLMPPHKIIPVIFIPGVMGSNLKNKDNKVWQSSVESLKKWPLAGPEKRKQLLDPKTTSVDDSGNIFNEGADGKKFPSRRARGWGSAFYMSYGEALDRLQYLLSDDDILLDNYFREAQLQTARQRFTGVRIGDEPAEQVLTEEETAHGHHFLYPLHVFGYNWLQSNADSAALLGQYISKILGLYHGRLAVDKVILVTHSMGGLVARHYSENMNGQGNILGIVHGVMPDLGSPAAYRRMKTGERGITGIIIGDSAEKLMPVLAQSPGPLQLLPGKAYGPGWLKIESGGTQQSLPKSDPYTEIYLNKTDWWRLCEKDLLLGDTNSEWQDFVYRIMNPVKEFIEKLNGKYHPQTWLFYGASADNKSDAFLTWKERPVLRPVPVMGYPEPSSPTYRYDAGTTFELISAGTPGDGTVPVKAIRTRSPRILGVLATNVDHEGAYAVDPVDRSRSVYSDLSDALMFTVRSVVKIVQQVPAP</sequence>
<protein>
    <recommendedName>
        <fullName evidence="1">GPI inositol-deacylase PGAP1-like alpha/beta domain-containing protein</fullName>
    </recommendedName>
</protein>
<dbReference type="Gene3D" id="3.40.50.1820">
    <property type="entry name" value="alpha/beta hydrolase"/>
    <property type="match status" value="1"/>
</dbReference>
<evidence type="ECO:0000313" key="2">
    <source>
        <dbReference type="EMBL" id="MDH1317581.1"/>
    </source>
</evidence>
<feature type="domain" description="GPI inositol-deacylase PGAP1-like alpha/beta" evidence="1">
    <location>
        <begin position="203"/>
        <end position="247"/>
    </location>
</feature>
<dbReference type="InterPro" id="IPR012908">
    <property type="entry name" value="PGAP1-ab_dom-like"/>
</dbReference>
<comment type="caution">
    <text evidence="2">The sequence shown here is derived from an EMBL/GenBank/DDBJ whole genome shotgun (WGS) entry which is preliminary data.</text>
</comment>
<accession>A0AA42TI94</accession>
<dbReference type="GO" id="GO:0016788">
    <property type="term" value="F:hydrolase activity, acting on ester bonds"/>
    <property type="evidence" value="ECO:0007669"/>
    <property type="project" value="InterPro"/>
</dbReference>
<evidence type="ECO:0000313" key="3">
    <source>
        <dbReference type="Proteomes" id="UP001158416"/>
    </source>
</evidence>